<evidence type="ECO:0000313" key="6">
    <source>
        <dbReference type="Proteomes" id="UP000050792"/>
    </source>
</evidence>
<evidence type="ECO:0000313" key="7">
    <source>
        <dbReference type="WBParaSite" id="SRDH1_89290.1"/>
    </source>
</evidence>
<sequence>MKDYKSDYKLSNNLSYSTSSSSSTTTTTMTTSTTMATTTTTTSSSSSSSLLLSYYSNNTKPLDYTLKNHFNTYNTTYNTTNNTTTNDTTYYHTTEYKFKTKLESFTKMYQIKDNINYEFNIKLPKLITNSYYNNKQTKNFFNLKQNKFYKKRKTLNYINDTIYKPIYNNEENIMQKRNNKLSFYHSPIITTTTTSYTTDNTTYNNNNNISSTFYKRSDYGRFKRNKDNGPSLSDVPMNVNFNTLNNSCTTNRYHILNFEQVQYLDDIMNTYISISPNPILQNFLDTSTLISPLLPTTTTTTTTTTTSTTTITSTSSSTVINKPCSCFSSMNLTNFNNTGNSDHIDTVYSSSISSTVPISKVNNLVTFIPDSFSNSTIIDNTINNPYQHLINDCCLPTHHIPFISQQSQKLPTIRIQLKKLIRIIRDGLLKESIPVKEIRLNGDVASSIIIGSQDKQSFHDIELIFYVDLSNSTTCNKIKSVVYSCIANILTDTIILENLSNFTNNNIPLIQDSLFSHYCKDCLYCILNKENLQNLNHYQNINNKKQSLEINNQSINDHQLIKTKLSQINKHCHLINNEQKIKYNNNNNNNNNCKLCHLSLRNLYPLYNYNSLLPSSICSKSLNYSNQINNNNNSNNNNNNSIINYYYNDIIIKQYIQKIIHIYKPTCKTFDSWFSIFIGYNNNNNNNNNEKINKKIIELKFIDRMHRQYKFTIDSLHIILDSLLKFYDITNQYIKKKLNKNYYPIVVVKSIACNYIDVIKHILNHIIVIYKPEEIYGGGLLKYCKLLVNGYKPCQMIDIILMEKYMCSRFFIDFPNIINQYHQLNYYLLNYFDNNYKMKINYLNILYEVVSHSTICLMTHERQQTLCLIEMFLRDVTEQEKENKQSVVHLQEFSSKDWAFDKVFYGTNYFPKQICSMNDQHDLYDLYNHQCQVEFIHNSKDITDQQNSTISNSFQSKIELKHVNKVKNTSNAEGDNDDNDNDDDDDDDDDAHSHNNNNNNDTHENNNDHTPFIDESQTELKCYHNNDHLEKSTESNNHLQKTVEDSTYRKIPMNDIETLQNIPRIHNKITYSNEELLCRNNSTFCNHHFHFQLCHNHHHHHYQHNPHHYHHHHHHSQQFNNELYYVPQIVTYFPANEYLLSLSTNKNQSFYSIPQSIIPDHINNDTTYNTTTTTTTTNILYNKLPHYHAKILLPQDNSIEATNNGDIRYYVGIPCCYPTNTICSKYSSYNNNTNTTTTNNNNNVSNNTNNDNTIETRDDLLTYCGEPFIYYTPDQNYYIYSTPTPTITSSIQENISIL</sequence>
<reference evidence="7" key="2">
    <citation type="submission" date="2023-11" db="UniProtKB">
        <authorList>
            <consortium name="WormBaseParasite"/>
        </authorList>
    </citation>
    <scope>IDENTIFICATION</scope>
</reference>
<feature type="region of interest" description="Disordered" evidence="5">
    <location>
        <begin position="965"/>
        <end position="1012"/>
    </location>
</feature>
<feature type="compositionally biased region" description="Acidic residues" evidence="5">
    <location>
        <begin position="974"/>
        <end position="990"/>
    </location>
</feature>
<comment type="catalytic activity">
    <reaction evidence="4">
        <text>RNA(n) + ATP = RNA(n)-3'-adenine ribonucleotide + diphosphate</text>
        <dbReference type="Rhea" id="RHEA:11332"/>
        <dbReference type="Rhea" id="RHEA-COMP:14527"/>
        <dbReference type="Rhea" id="RHEA-COMP:17347"/>
        <dbReference type="ChEBI" id="CHEBI:30616"/>
        <dbReference type="ChEBI" id="CHEBI:33019"/>
        <dbReference type="ChEBI" id="CHEBI:140395"/>
        <dbReference type="ChEBI" id="CHEBI:173115"/>
        <dbReference type="EC" id="2.7.7.19"/>
    </reaction>
    <physiologicalReaction direction="left-to-right" evidence="4">
        <dbReference type="Rhea" id="RHEA:11333"/>
    </physiologicalReaction>
</comment>
<comment type="similarity">
    <text evidence="1">Belongs to the TENT family.</text>
</comment>
<organism evidence="6 7">
    <name type="scientific">Schistosoma rodhaini</name>
    <dbReference type="NCBI Taxonomy" id="6188"/>
    <lineage>
        <taxon>Eukaryota</taxon>
        <taxon>Metazoa</taxon>
        <taxon>Spiralia</taxon>
        <taxon>Lophotrochozoa</taxon>
        <taxon>Platyhelminthes</taxon>
        <taxon>Trematoda</taxon>
        <taxon>Digenea</taxon>
        <taxon>Strigeidida</taxon>
        <taxon>Schistosomatoidea</taxon>
        <taxon>Schistosomatidae</taxon>
        <taxon>Schistosoma</taxon>
    </lineage>
</organism>
<dbReference type="InterPro" id="IPR012937">
    <property type="entry name" value="TET5"/>
</dbReference>
<keyword evidence="6" id="KW-1185">Reference proteome</keyword>
<evidence type="ECO:0000256" key="3">
    <source>
        <dbReference type="ARBA" id="ARBA00022679"/>
    </source>
</evidence>
<dbReference type="GO" id="GO:1990817">
    <property type="term" value="F:poly(A) RNA polymerase activity"/>
    <property type="evidence" value="ECO:0007669"/>
    <property type="project" value="UniProtKB-EC"/>
</dbReference>
<dbReference type="Pfam" id="PF07984">
    <property type="entry name" value="NTP_transf_7"/>
    <property type="match status" value="2"/>
</dbReference>
<evidence type="ECO:0000256" key="4">
    <source>
        <dbReference type="ARBA" id="ARBA00047933"/>
    </source>
</evidence>
<dbReference type="WBParaSite" id="SRDH1_89290.1">
    <property type="protein sequence ID" value="SRDH1_89290.1"/>
    <property type="gene ID" value="SRDH1_89290"/>
</dbReference>
<keyword evidence="3" id="KW-0808">Transferase</keyword>
<dbReference type="PANTHER" id="PTHR12974">
    <property type="entry name" value="PRION-LIKE- Q/N-RICH -DOMAIN-BEARING PROTEIN PROTEIN 44"/>
    <property type="match status" value="1"/>
</dbReference>
<dbReference type="Proteomes" id="UP000050792">
    <property type="component" value="Unassembled WGS sequence"/>
</dbReference>
<dbReference type="PANTHER" id="PTHR12974:SF36">
    <property type="entry name" value="POLYNUCLEOTIDE ADENYLYLTRANSFERASE"/>
    <property type="match status" value="1"/>
</dbReference>
<protein>
    <recommendedName>
        <fullName evidence="2">polynucleotide adenylyltransferase</fullName>
        <ecNumber evidence="2">2.7.7.19</ecNumber>
    </recommendedName>
</protein>
<evidence type="ECO:0000256" key="5">
    <source>
        <dbReference type="SAM" id="MobiDB-lite"/>
    </source>
</evidence>
<reference evidence="6" key="1">
    <citation type="submission" date="2022-06" db="EMBL/GenBank/DDBJ databases">
        <authorList>
            <person name="Berger JAMES D."/>
            <person name="Berger JAMES D."/>
        </authorList>
    </citation>
    <scope>NUCLEOTIDE SEQUENCE [LARGE SCALE GENOMIC DNA]</scope>
</reference>
<name>A0AA85GDS0_9TREM</name>
<feature type="region of interest" description="Disordered" evidence="5">
    <location>
        <begin position="1234"/>
        <end position="1253"/>
    </location>
</feature>
<dbReference type="GO" id="GO:0048255">
    <property type="term" value="P:mRNA stabilization"/>
    <property type="evidence" value="ECO:0007669"/>
    <property type="project" value="TreeGrafter"/>
</dbReference>
<dbReference type="SMART" id="SM01153">
    <property type="entry name" value="DUF1693"/>
    <property type="match status" value="1"/>
</dbReference>
<proteinExistence type="inferred from homology"/>
<dbReference type="EC" id="2.7.7.19" evidence="2"/>
<dbReference type="GO" id="GO:0003723">
    <property type="term" value="F:RNA binding"/>
    <property type="evidence" value="ECO:0007669"/>
    <property type="project" value="TreeGrafter"/>
</dbReference>
<evidence type="ECO:0000256" key="2">
    <source>
        <dbReference type="ARBA" id="ARBA00012388"/>
    </source>
</evidence>
<accession>A0AA85GDS0</accession>
<evidence type="ECO:0000256" key="1">
    <source>
        <dbReference type="ARBA" id="ARBA00007631"/>
    </source>
</evidence>